<dbReference type="InterPro" id="IPR006569">
    <property type="entry name" value="CID_dom"/>
</dbReference>
<dbReference type="InterPro" id="IPR035979">
    <property type="entry name" value="RBD_domain_sf"/>
</dbReference>
<feature type="region of interest" description="Disordered" evidence="3">
    <location>
        <begin position="83"/>
        <end position="111"/>
    </location>
</feature>
<feature type="region of interest" description="Disordered" evidence="3">
    <location>
        <begin position="47"/>
        <end position="66"/>
    </location>
</feature>
<dbReference type="SUPFAM" id="SSF109905">
    <property type="entry name" value="Surp module (SWAP domain)"/>
    <property type="match status" value="1"/>
</dbReference>
<protein>
    <recommendedName>
        <fullName evidence="9">U2 snRNP-associated SURP motif-containing protein</fullName>
    </recommendedName>
</protein>
<evidence type="ECO:0000259" key="5">
    <source>
        <dbReference type="PROSITE" id="PS50128"/>
    </source>
</evidence>
<dbReference type="InterPro" id="IPR035967">
    <property type="entry name" value="SWAP/Surp_sf"/>
</dbReference>
<evidence type="ECO:0000313" key="8">
    <source>
        <dbReference type="Proteomes" id="UP001445076"/>
    </source>
</evidence>
<evidence type="ECO:0000313" key="7">
    <source>
        <dbReference type="EMBL" id="KAK8738233.1"/>
    </source>
</evidence>
<evidence type="ECO:0000256" key="2">
    <source>
        <dbReference type="PROSITE-ProRule" id="PRU00176"/>
    </source>
</evidence>
<feature type="region of interest" description="Disordered" evidence="3">
    <location>
        <begin position="754"/>
        <end position="843"/>
    </location>
</feature>
<dbReference type="InterPro" id="IPR000504">
    <property type="entry name" value="RRM_dom"/>
</dbReference>
<feature type="region of interest" description="Disordered" evidence="3">
    <location>
        <begin position="139"/>
        <end position="165"/>
    </location>
</feature>
<dbReference type="Pfam" id="PF08312">
    <property type="entry name" value="cwf21"/>
    <property type="match status" value="1"/>
</dbReference>
<dbReference type="SMART" id="SM00582">
    <property type="entry name" value="RPR"/>
    <property type="match status" value="1"/>
</dbReference>
<dbReference type="Gene3D" id="1.25.40.90">
    <property type="match status" value="1"/>
</dbReference>
<dbReference type="EMBL" id="JARKIK010000040">
    <property type="protein sequence ID" value="KAK8738228.1"/>
    <property type="molecule type" value="Genomic_DNA"/>
</dbReference>
<feature type="compositionally biased region" description="Basic residues" evidence="3">
    <location>
        <begin position="910"/>
        <end position="959"/>
    </location>
</feature>
<reference evidence="7 8" key="1">
    <citation type="journal article" date="2024" name="BMC Genomics">
        <title>Genome assembly of redclaw crayfish (Cherax quadricarinatus) provides insights into its immune adaptation and hypoxia tolerance.</title>
        <authorList>
            <person name="Liu Z."/>
            <person name="Zheng J."/>
            <person name="Li H."/>
            <person name="Fang K."/>
            <person name="Wang S."/>
            <person name="He J."/>
            <person name="Zhou D."/>
            <person name="Weng S."/>
            <person name="Chi M."/>
            <person name="Gu Z."/>
            <person name="He J."/>
            <person name="Li F."/>
            <person name="Wang M."/>
        </authorList>
    </citation>
    <scope>NUCLEOTIDE SEQUENCE [LARGE SCALE GENOMIC DNA]</scope>
    <source>
        <strain evidence="7">ZL_2023a</strain>
    </source>
</reference>
<keyword evidence="8" id="KW-1185">Reference proteome</keyword>
<dbReference type="InterPro" id="IPR008942">
    <property type="entry name" value="ENTH_VHS"/>
</dbReference>
<feature type="region of interest" description="Disordered" evidence="3">
    <location>
        <begin position="875"/>
        <end position="959"/>
    </location>
</feature>
<feature type="compositionally biased region" description="Basic and acidic residues" evidence="3">
    <location>
        <begin position="91"/>
        <end position="100"/>
    </location>
</feature>
<organism evidence="7 8">
    <name type="scientific">Cherax quadricarinatus</name>
    <name type="common">Australian red claw crayfish</name>
    <dbReference type="NCBI Taxonomy" id="27406"/>
    <lineage>
        <taxon>Eukaryota</taxon>
        <taxon>Metazoa</taxon>
        <taxon>Ecdysozoa</taxon>
        <taxon>Arthropoda</taxon>
        <taxon>Crustacea</taxon>
        <taxon>Multicrustacea</taxon>
        <taxon>Malacostraca</taxon>
        <taxon>Eumalacostraca</taxon>
        <taxon>Eucarida</taxon>
        <taxon>Decapoda</taxon>
        <taxon>Pleocyemata</taxon>
        <taxon>Astacidea</taxon>
        <taxon>Parastacoidea</taxon>
        <taxon>Parastacidae</taxon>
        <taxon>Cherax</taxon>
    </lineage>
</organism>
<dbReference type="SMART" id="SM00360">
    <property type="entry name" value="RRM"/>
    <property type="match status" value="1"/>
</dbReference>
<dbReference type="Gene3D" id="3.30.70.330">
    <property type="match status" value="1"/>
</dbReference>
<dbReference type="PANTHER" id="PTHR23140">
    <property type="entry name" value="RNA PROCESSING PROTEIN LD23810P"/>
    <property type="match status" value="1"/>
</dbReference>
<reference evidence="7" key="2">
    <citation type="submission" date="2024-01" db="EMBL/GenBank/DDBJ databases">
        <authorList>
            <person name="He J."/>
            <person name="Wang M."/>
            <person name="Zheng J."/>
            <person name="Liu Z."/>
        </authorList>
    </citation>
    <scope>NUCLEOTIDE SEQUENCE</scope>
    <source>
        <strain evidence="7">ZL_2023a</strain>
        <tissue evidence="7">Muscle</tissue>
    </source>
</reference>
<feature type="domain" description="CID" evidence="6">
    <location>
        <begin position="441"/>
        <end position="586"/>
    </location>
</feature>
<dbReference type="Gene3D" id="6.10.140.420">
    <property type="match status" value="1"/>
</dbReference>
<dbReference type="Pfam" id="PF01805">
    <property type="entry name" value="Surp"/>
    <property type="match status" value="1"/>
</dbReference>
<dbReference type="FunFam" id="3.30.70.330:FF:000177">
    <property type="entry name" value="U2 snRNP-associated SURP motif-containing protein-like isoform X2"/>
    <property type="match status" value="1"/>
</dbReference>
<feature type="compositionally biased region" description="Basic and acidic residues" evidence="3">
    <location>
        <begin position="52"/>
        <end position="63"/>
    </location>
</feature>
<dbReference type="Proteomes" id="UP001445076">
    <property type="component" value="Unassembled WGS sequence"/>
</dbReference>
<keyword evidence="1 2" id="KW-0694">RNA-binding</keyword>
<dbReference type="PROSITE" id="PS51391">
    <property type="entry name" value="CID"/>
    <property type="match status" value="1"/>
</dbReference>
<dbReference type="PROSITE" id="PS50102">
    <property type="entry name" value="RRM"/>
    <property type="match status" value="1"/>
</dbReference>
<dbReference type="GO" id="GO:0006396">
    <property type="term" value="P:RNA processing"/>
    <property type="evidence" value="ECO:0007669"/>
    <property type="project" value="InterPro"/>
</dbReference>
<feature type="compositionally biased region" description="Basic and acidic residues" evidence="3">
    <location>
        <begin position="142"/>
        <end position="153"/>
    </location>
</feature>
<dbReference type="CDD" id="cd21370">
    <property type="entry name" value="cwf21_SR140"/>
    <property type="match status" value="1"/>
</dbReference>
<dbReference type="SUPFAM" id="SSF54928">
    <property type="entry name" value="RNA-binding domain, RBD"/>
    <property type="match status" value="1"/>
</dbReference>
<feature type="domain" description="SURP motif" evidence="5">
    <location>
        <begin position="336"/>
        <end position="379"/>
    </location>
</feature>
<evidence type="ECO:0000259" key="4">
    <source>
        <dbReference type="PROSITE" id="PS50102"/>
    </source>
</evidence>
<sequence length="959" mass="109696">MTSRNKTKKEEEKKRQEEEAAAQAYEEFVATFEETPVQKGKVWVKAGTFDAGSRKEDTKEKGKLYKPTSKLAELAEKFSSAEKAAQYQINKVDRDKPEKPGKKKEKDKKKKSNLELFKEELKMIQEERAERHRIKNMYQTRESGKSSRFEAPEPKIPGFLDDPKIGSFDPGDPTTTNLYLGNLSPKITEQRLMELFGRYGPLASIKIMWPRTDDERNRGRNCGFVAFMNRKDGERALSALNGKDIDGFEMKLGWGKAVPIPLHPIYIPPALVELTLPPPPSGLPFNCQPDKRDRDKIPPVGTPLPTEGEKKEEMDKILQRAVVKVVIPTERSLLQLIHRTIEFIVREGPMFEAMIMNREINNPDFRFLFENQSPAHVYYRWKLFSMLQGDSPNRWTTRPFRMFANGSIWKPPPLNPFLQGMPEELIKMEEEEEDKNKKGSLSNAQRGRLESMIRNLTPEREKVGEAMVWCIEHADAAEEICQCLTEALTNNNTAMPKKIARLYLVSDILHNCSVKVSNASFYRKGFQAKLAEIFEGLHIAYNLVESRLRAEQVKQRIMQCCRAWEDWAIYPHEFLIHLQNLFLGLVKREPKLEMEEEMMMVTIDPGQIPSDDVDGIPIDDVDGIPIKDEEKEDIDGVPIANSPLMKSAAISALLGYDDDDDDDDIDGAPLDDDDVGVDSVLMKGPMVADNGPGPGFVSSKWESVSPKRVQAQKITSPTLPAAGERRCPATAAMGVARSFETDAVTTSKWEVVEANQSEDEGADGSDSTPVYDNSGPHTQRSQNSHDEDDLDGIPLVYDDYKRKTRDSSEDDSQSQDNTSDYSEDSRGFDRLQGDASEERRARLRDIEVRVLQYQDELEQGLRSLKPGYSIHRQVAHYRHKMLKKIEREEGSERRHHRHRSRSSTPEERRPTKRSRSPHKSRHRSRSRSPSSRRHRSRSPKKRRSHTRSPPRKHKKKSRH</sequence>
<dbReference type="EMBL" id="JARKIK010000040">
    <property type="protein sequence ID" value="KAK8738233.1"/>
    <property type="molecule type" value="Genomic_DNA"/>
</dbReference>
<dbReference type="InterPro" id="IPR051485">
    <property type="entry name" value="SR-CTD_assoc_factor"/>
</dbReference>
<feature type="compositionally biased region" description="Basic and acidic residues" evidence="3">
    <location>
        <begin position="8"/>
        <end position="18"/>
    </location>
</feature>
<comment type="caution">
    <text evidence="7">The sequence shown here is derived from an EMBL/GenBank/DDBJ whole genome shotgun (WGS) entry which is preliminary data.</text>
</comment>
<dbReference type="SMART" id="SM00648">
    <property type="entry name" value="SWAP"/>
    <property type="match status" value="1"/>
</dbReference>
<name>A0AAW0XFW9_CHEQU</name>
<evidence type="ECO:0000259" key="6">
    <source>
        <dbReference type="PROSITE" id="PS51391"/>
    </source>
</evidence>
<evidence type="ECO:0000256" key="3">
    <source>
        <dbReference type="SAM" id="MobiDB-lite"/>
    </source>
</evidence>
<dbReference type="GO" id="GO:0003723">
    <property type="term" value="F:RNA binding"/>
    <property type="evidence" value="ECO:0007669"/>
    <property type="project" value="UniProtKB-UniRule"/>
</dbReference>
<dbReference type="InterPro" id="IPR047488">
    <property type="entry name" value="SR140_cwf21"/>
</dbReference>
<evidence type="ECO:0008006" key="9">
    <source>
        <dbReference type="Google" id="ProtNLM"/>
    </source>
</evidence>
<dbReference type="InterPro" id="IPR035009">
    <property type="entry name" value="SR140_RRM"/>
</dbReference>
<proteinExistence type="predicted"/>
<feature type="region of interest" description="Disordered" evidence="3">
    <location>
        <begin position="1"/>
        <end position="20"/>
    </location>
</feature>
<dbReference type="SUPFAM" id="SSF48464">
    <property type="entry name" value="ENTH/VHS domain"/>
    <property type="match status" value="1"/>
</dbReference>
<gene>
    <name evidence="7" type="ORF">OTU49_004118</name>
</gene>
<feature type="compositionally biased region" description="Polar residues" evidence="3">
    <location>
        <begin position="765"/>
        <end position="782"/>
    </location>
</feature>
<feature type="compositionally biased region" description="Basic and acidic residues" evidence="3">
    <location>
        <begin position="798"/>
        <end position="807"/>
    </location>
</feature>
<accession>A0AAW0XFW9</accession>
<dbReference type="InterPro" id="IPR012677">
    <property type="entry name" value="Nucleotide-bd_a/b_plait_sf"/>
</dbReference>
<feature type="domain" description="RRM" evidence="4">
    <location>
        <begin position="176"/>
        <end position="257"/>
    </location>
</feature>
<dbReference type="PROSITE" id="PS50128">
    <property type="entry name" value="SURP"/>
    <property type="match status" value="1"/>
</dbReference>
<dbReference type="InterPro" id="IPR013170">
    <property type="entry name" value="mRNA_splic_Cwf21_dom"/>
</dbReference>
<dbReference type="PANTHER" id="PTHR23140:SF0">
    <property type="entry name" value="U2 SNRNP-ASSOCIATED SURP MOTIF-CONTAINING PROTEIN"/>
    <property type="match status" value="1"/>
</dbReference>
<dbReference type="InterPro" id="IPR000061">
    <property type="entry name" value="Surp"/>
</dbReference>
<dbReference type="Gene3D" id="1.10.10.790">
    <property type="entry name" value="Surp module"/>
    <property type="match status" value="1"/>
</dbReference>
<feature type="compositionally biased region" description="Basic residues" evidence="3">
    <location>
        <begin position="101"/>
        <end position="111"/>
    </location>
</feature>
<dbReference type="SMART" id="SM01115">
    <property type="entry name" value="cwf21"/>
    <property type="match status" value="1"/>
</dbReference>
<evidence type="ECO:0000256" key="1">
    <source>
        <dbReference type="ARBA" id="ARBA00022884"/>
    </source>
</evidence>
<dbReference type="CDD" id="cd12223">
    <property type="entry name" value="RRM_SR140"/>
    <property type="match status" value="1"/>
</dbReference>
<dbReference type="GO" id="GO:0005634">
    <property type="term" value="C:nucleus"/>
    <property type="evidence" value="ECO:0007669"/>
    <property type="project" value="TreeGrafter"/>
</dbReference>
<dbReference type="AlphaFoldDB" id="A0AAW0XFW9"/>
<dbReference type="Pfam" id="PF00076">
    <property type="entry name" value="RRM_1"/>
    <property type="match status" value="1"/>
</dbReference>
<feature type="compositionally biased region" description="Basic and acidic residues" evidence="3">
    <location>
        <begin position="823"/>
        <end position="843"/>
    </location>
</feature>
<feature type="region of interest" description="Disordered" evidence="3">
    <location>
        <begin position="287"/>
        <end position="312"/>
    </location>
</feature>
<dbReference type="Pfam" id="PF04818">
    <property type="entry name" value="CID"/>
    <property type="match status" value="1"/>
</dbReference>
<feature type="compositionally biased region" description="Basic and acidic residues" evidence="3">
    <location>
        <begin position="883"/>
        <end position="892"/>
    </location>
</feature>